<dbReference type="SUPFAM" id="SSF46785">
    <property type="entry name" value="Winged helix' DNA-binding domain"/>
    <property type="match status" value="1"/>
</dbReference>
<dbReference type="Proteomes" id="UP000191980">
    <property type="component" value="Unassembled WGS sequence"/>
</dbReference>
<keyword evidence="3" id="KW-1185">Reference proteome</keyword>
<accession>A0A1V8M6J1</accession>
<dbReference type="Gene3D" id="1.10.10.10">
    <property type="entry name" value="Winged helix-like DNA-binding domain superfamily/Winged helix DNA-binding domain"/>
    <property type="match status" value="1"/>
</dbReference>
<dbReference type="AlphaFoldDB" id="A0A1V8M6J1"/>
<name>A0A1V8M6J1_9GAMM</name>
<gene>
    <name evidence="2" type="ORF">AU255_04185</name>
</gene>
<dbReference type="InterPro" id="IPR012318">
    <property type="entry name" value="HTH_CRP"/>
</dbReference>
<organism evidence="2 3">
    <name type="scientific">Methyloprofundus sedimenti</name>
    <dbReference type="NCBI Taxonomy" id="1420851"/>
    <lineage>
        <taxon>Bacteria</taxon>
        <taxon>Pseudomonadati</taxon>
        <taxon>Pseudomonadota</taxon>
        <taxon>Gammaproteobacteria</taxon>
        <taxon>Methylococcales</taxon>
        <taxon>Methylococcaceae</taxon>
        <taxon>Methyloprofundus</taxon>
    </lineage>
</organism>
<proteinExistence type="predicted"/>
<evidence type="ECO:0000259" key="1">
    <source>
        <dbReference type="PROSITE" id="PS51063"/>
    </source>
</evidence>
<dbReference type="PROSITE" id="PS51063">
    <property type="entry name" value="HTH_CRP_2"/>
    <property type="match status" value="1"/>
</dbReference>
<evidence type="ECO:0000313" key="3">
    <source>
        <dbReference type="Proteomes" id="UP000191980"/>
    </source>
</evidence>
<feature type="domain" description="HTH crp-type" evidence="1">
    <location>
        <begin position="11"/>
        <end position="73"/>
    </location>
</feature>
<dbReference type="Pfam" id="PF13545">
    <property type="entry name" value="HTH_Crp_2"/>
    <property type="match status" value="1"/>
</dbReference>
<dbReference type="InterPro" id="IPR036388">
    <property type="entry name" value="WH-like_DNA-bd_sf"/>
</dbReference>
<evidence type="ECO:0000313" key="2">
    <source>
        <dbReference type="EMBL" id="OQK17106.1"/>
    </source>
</evidence>
<dbReference type="GO" id="GO:0003677">
    <property type="term" value="F:DNA binding"/>
    <property type="evidence" value="ECO:0007669"/>
    <property type="project" value="InterPro"/>
</dbReference>
<reference evidence="2 3" key="1">
    <citation type="submission" date="2015-12" db="EMBL/GenBank/DDBJ databases">
        <authorList>
            <person name="Shamseldin A."/>
            <person name="Moawad H."/>
            <person name="Abd El-Rahim W.M."/>
            <person name="Sadowsky M.J."/>
        </authorList>
    </citation>
    <scope>NUCLEOTIDE SEQUENCE [LARGE SCALE GENOMIC DNA]</scope>
    <source>
        <strain evidence="2 3">WF1</strain>
    </source>
</reference>
<dbReference type="OrthoDB" id="9776746at2"/>
<comment type="caution">
    <text evidence="2">The sequence shown here is derived from an EMBL/GenBank/DDBJ whole genome shotgun (WGS) entry which is preliminary data.</text>
</comment>
<dbReference type="EMBL" id="LPUF01000001">
    <property type="protein sequence ID" value="OQK17106.1"/>
    <property type="molecule type" value="Genomic_DNA"/>
</dbReference>
<dbReference type="InterPro" id="IPR036390">
    <property type="entry name" value="WH_DNA-bd_sf"/>
</dbReference>
<dbReference type="RefSeq" id="WP_158083050.1">
    <property type="nucleotide sequence ID" value="NZ_LPUF01000001.1"/>
</dbReference>
<dbReference type="STRING" id="1420851.AU255_04185"/>
<dbReference type="GO" id="GO:0006355">
    <property type="term" value="P:regulation of DNA-templated transcription"/>
    <property type="evidence" value="ECO:0007669"/>
    <property type="project" value="InterPro"/>
</dbReference>
<protein>
    <recommendedName>
        <fullName evidence="1">HTH crp-type domain-containing protein</fullName>
    </recommendedName>
</protein>
<dbReference type="SMART" id="SM00419">
    <property type="entry name" value="HTH_CRP"/>
    <property type="match status" value="1"/>
</dbReference>
<sequence>MIALLEDVTFSAIDTRLSKVLLAEESGIITLTHQELATKLGSAREVISRHLKRFEAYGWVSLNRGTVTLLDTEALGKIADKH</sequence>